<name>A0A9X8MIM4_9ACTN</name>
<evidence type="ECO:0000313" key="2">
    <source>
        <dbReference type="EMBL" id="SHK74882.1"/>
    </source>
</evidence>
<protein>
    <submittedName>
        <fullName evidence="2">Uncharacterized protein</fullName>
    </submittedName>
</protein>
<evidence type="ECO:0000256" key="1">
    <source>
        <dbReference type="SAM" id="MobiDB-lite"/>
    </source>
</evidence>
<sequence length="264" mass="27946">MGAGPGPTGAGPSTVAEARAVPLARCPFRGENARWLKSPVAPLPCAGAPGSSANVVSGSAPGGAAVGMLPAGASPGAESCVTTGSPVTVVGDRPPPGARARDVRGLAGRHRECCGEFSFTARRRLSKGPRRGNPPRYSRRPRIPHLGSFRSRRGHDAARAVRPQSCRDGGHHRGFSFTHFVQLPSATQHRPPFRCRFEDLSTELARESRATGNGFEDISAALRISSRGRANAPQVRCHEGGGPAIRRRGRHPWRPPRGPVRRAP</sequence>
<feature type="compositionally biased region" description="Basic residues" evidence="1">
    <location>
        <begin position="245"/>
        <end position="264"/>
    </location>
</feature>
<reference evidence="3" key="1">
    <citation type="submission" date="2016-11" db="EMBL/GenBank/DDBJ databases">
        <authorList>
            <person name="Jaros S."/>
            <person name="Januszkiewicz K."/>
            <person name="Wedrychowicz H."/>
        </authorList>
    </citation>
    <scope>NUCLEOTIDE SEQUENCE [LARGE SCALE GENOMIC DNA]</scope>
    <source>
        <strain evidence="3">CGMCC 4.3555</strain>
    </source>
</reference>
<feature type="region of interest" description="Disordered" evidence="1">
    <location>
        <begin position="124"/>
        <end position="158"/>
    </location>
</feature>
<comment type="caution">
    <text evidence="2">The sequence shown here is derived from an EMBL/GenBank/DDBJ whole genome shotgun (WGS) entry which is preliminary data.</text>
</comment>
<proteinExistence type="predicted"/>
<dbReference type="EMBL" id="FRBK01000001">
    <property type="protein sequence ID" value="SHK74882.1"/>
    <property type="molecule type" value="Genomic_DNA"/>
</dbReference>
<evidence type="ECO:0000313" key="3">
    <source>
        <dbReference type="Proteomes" id="UP000184388"/>
    </source>
</evidence>
<organism evidence="2 3">
    <name type="scientific">Streptomyces yunnanensis</name>
    <dbReference type="NCBI Taxonomy" id="156453"/>
    <lineage>
        <taxon>Bacteria</taxon>
        <taxon>Bacillati</taxon>
        <taxon>Actinomycetota</taxon>
        <taxon>Actinomycetes</taxon>
        <taxon>Kitasatosporales</taxon>
        <taxon>Streptomycetaceae</taxon>
        <taxon>Streptomyces</taxon>
    </lineage>
</organism>
<dbReference type="AlphaFoldDB" id="A0A9X8MIM4"/>
<accession>A0A9X8MIM4</accession>
<gene>
    <name evidence="2" type="ORF">SAMN05216268_101190</name>
</gene>
<dbReference type="Proteomes" id="UP000184388">
    <property type="component" value="Unassembled WGS sequence"/>
</dbReference>
<feature type="region of interest" description="Disordered" evidence="1">
    <location>
        <begin position="228"/>
        <end position="264"/>
    </location>
</feature>